<keyword evidence="11" id="KW-1278">Translocase</keyword>
<accession>A0A540NPZ8</accession>
<dbReference type="GO" id="GO:0045259">
    <property type="term" value="C:proton-transporting ATP synthase complex"/>
    <property type="evidence" value="ECO:0007669"/>
    <property type="project" value="UniProtKB-KW"/>
</dbReference>
<evidence type="ECO:0000256" key="16">
    <source>
        <dbReference type="ARBA" id="ARBA00048383"/>
    </source>
</evidence>
<comment type="subcellular location">
    <subcellularLocation>
        <location evidence="2">Mitochondrion inner membrane</location>
    </subcellularLocation>
</comment>
<evidence type="ECO:0000313" key="20">
    <source>
        <dbReference type="Proteomes" id="UP000315295"/>
    </source>
</evidence>
<dbReference type="SUPFAM" id="SSF52540">
    <property type="entry name" value="P-loop containing nucleoside triphosphate hydrolases"/>
    <property type="match status" value="1"/>
</dbReference>
<evidence type="ECO:0000256" key="15">
    <source>
        <dbReference type="ARBA" id="ARBA00023310"/>
    </source>
</evidence>
<evidence type="ECO:0000256" key="5">
    <source>
        <dbReference type="ARBA" id="ARBA00012473"/>
    </source>
</evidence>
<gene>
    <name evidence="19" type="ORF">C1H46_001185</name>
</gene>
<dbReference type="GO" id="GO:0005743">
    <property type="term" value="C:mitochondrial inner membrane"/>
    <property type="evidence" value="ECO:0007669"/>
    <property type="project" value="UniProtKB-SubCell"/>
</dbReference>
<dbReference type="EC" id="7.1.2.2" evidence="5"/>
<evidence type="ECO:0000256" key="2">
    <source>
        <dbReference type="ARBA" id="ARBA00004273"/>
    </source>
</evidence>
<evidence type="ECO:0000256" key="10">
    <source>
        <dbReference type="ARBA" id="ARBA00022840"/>
    </source>
</evidence>
<evidence type="ECO:0000259" key="18">
    <source>
        <dbReference type="Pfam" id="PF00006"/>
    </source>
</evidence>
<proteinExistence type="inferred from homology"/>
<dbReference type="Proteomes" id="UP000315295">
    <property type="component" value="Unassembled WGS sequence"/>
</dbReference>
<dbReference type="STRING" id="106549.A0A540NPZ8"/>
<evidence type="ECO:0000256" key="8">
    <source>
        <dbReference type="ARBA" id="ARBA00022741"/>
    </source>
</evidence>
<comment type="similarity">
    <text evidence="3">Belongs to the ATPase alpha/beta chains family.</text>
</comment>
<keyword evidence="12" id="KW-0406">Ion transport</keyword>
<dbReference type="AlphaFoldDB" id="A0A540NPZ8"/>
<keyword evidence="14" id="KW-0139">CF(1)</keyword>
<dbReference type="Gene3D" id="3.40.50.300">
    <property type="entry name" value="P-loop containing nucleotide triphosphate hydrolases"/>
    <property type="match status" value="1"/>
</dbReference>
<keyword evidence="9" id="KW-0375">Hydrogen ion transport</keyword>
<keyword evidence="7" id="KW-0813">Transport</keyword>
<evidence type="ECO:0000256" key="9">
    <source>
        <dbReference type="ARBA" id="ARBA00022781"/>
    </source>
</evidence>
<keyword evidence="15" id="KW-0066">ATP synthesis</keyword>
<dbReference type="Gene3D" id="3.40.50.12240">
    <property type="match status" value="1"/>
</dbReference>
<evidence type="ECO:0000256" key="11">
    <source>
        <dbReference type="ARBA" id="ARBA00022967"/>
    </source>
</evidence>
<evidence type="ECO:0000256" key="4">
    <source>
        <dbReference type="ARBA" id="ARBA00011648"/>
    </source>
</evidence>
<keyword evidence="10" id="KW-0067">ATP-binding</keyword>
<evidence type="ECO:0000256" key="7">
    <source>
        <dbReference type="ARBA" id="ARBA00022448"/>
    </source>
</evidence>
<evidence type="ECO:0000256" key="17">
    <source>
        <dbReference type="SAM" id="SignalP"/>
    </source>
</evidence>
<evidence type="ECO:0000256" key="3">
    <source>
        <dbReference type="ARBA" id="ARBA00008936"/>
    </source>
</evidence>
<evidence type="ECO:0000313" key="19">
    <source>
        <dbReference type="EMBL" id="TQE13101.1"/>
    </source>
</evidence>
<feature type="chain" id="PRO_5021908515" description="ATP synthase subunit beta, mitochondrial" evidence="17">
    <location>
        <begin position="22"/>
        <end position="464"/>
    </location>
</feature>
<evidence type="ECO:0000256" key="13">
    <source>
        <dbReference type="ARBA" id="ARBA00023136"/>
    </source>
</evidence>
<dbReference type="GO" id="GO:0046933">
    <property type="term" value="F:proton-transporting ATP synthase activity, rotational mechanism"/>
    <property type="evidence" value="ECO:0007669"/>
    <property type="project" value="TreeGrafter"/>
</dbReference>
<keyword evidence="20" id="KW-1185">Reference proteome</keyword>
<evidence type="ECO:0000256" key="1">
    <source>
        <dbReference type="ARBA" id="ARBA00003086"/>
    </source>
</evidence>
<comment type="function">
    <text evidence="1">Mitochondrial membrane ATP synthase (F(1)F(0) ATP synthase or Complex V) produces ATP from ADP in the presence of a proton gradient across the membrane which is generated by electron transport complexes of the respiratory chain. F-type ATPases consist of two structural domains, F(1) - containing the extramembraneous catalytic core, and F(0) - containing the membrane proton channel, linked together by a central stalk and a peripheral stalk. During catalysis, ATP synthesis in the catalytic domain of F(1) is coupled via a rotary mechanism of the central stalk subunits to proton translocation. Subunits alpha and beta form the catalytic core in F(1). Rotation of the central stalk against the surrounding alpha(3)beta(3) subunits leads to hydrolysis of ATP in three separate catalytic sites on the beta subunits.</text>
</comment>
<dbReference type="InterPro" id="IPR050053">
    <property type="entry name" value="ATPase_alpha/beta_chains"/>
</dbReference>
<name>A0A540NPZ8_MALBA</name>
<evidence type="ECO:0000256" key="14">
    <source>
        <dbReference type="ARBA" id="ARBA00023196"/>
    </source>
</evidence>
<sequence length="464" mass="51659">MCGSRRDWPITFYLFTLVAQATEQQLLVTGITVVDLLAPYQRDGQIRLFGEVGVGKTVLIMELGEQQADSKDAQVSGQLNEPLVAHARVSLTGLTVVEHFHAAEGPEVLLFLDNIFRFTQANSEVFTLLGHLPSAVDYQPTLATDLGGLPERIAPTTPDSITSVQAIFVPDEDLTDPASATTLAHLDATIGLSRHISAFGVYPELSLHLPDWWFLTTSFMTRTVQRVIDTILVPHTTWLTDTFGWMRLCVVESFVRMLGKTPMRPGIFFSRDRHARLHSATSSGPGAIFHGSSLCCHIRQLLFGDDHNLDYFQQLHFFLEHTSVGQRVLSFEQIIAEKGELMALAHHEQHKGISLSSQELLESGFRKSFGFIPFTNLPLILAVFRSLPLFGYIPHTTNYVHISLFDILLGDICQNLMILTVLCFKLDSKDLGILFDISDTLGHTPSVTNQGSMICSTFWTIFSL</sequence>
<keyword evidence="17" id="KW-0732">Signal</keyword>
<dbReference type="GO" id="GO:0042776">
    <property type="term" value="P:proton motive force-driven mitochondrial ATP synthesis"/>
    <property type="evidence" value="ECO:0007669"/>
    <property type="project" value="TreeGrafter"/>
</dbReference>
<comment type="subunit">
    <text evidence="4">F-type ATPases have 2 components, CF(1) - the catalytic core - and CF(0) - the membrane proton channel. CF(1) has five subunits: alpha(3), beta(3), gamma(1), delta(1), epsilon(1). CF(0) has three main subunits: a, b and c.</text>
</comment>
<protein>
    <recommendedName>
        <fullName evidence="6">ATP synthase subunit beta, mitochondrial</fullName>
        <ecNumber evidence="5">7.1.2.2</ecNumber>
    </recommendedName>
</protein>
<comment type="caution">
    <text evidence="19">The sequence shown here is derived from an EMBL/GenBank/DDBJ whole genome shotgun (WGS) entry which is preliminary data.</text>
</comment>
<organism evidence="19 20">
    <name type="scientific">Malus baccata</name>
    <name type="common">Siberian crab apple</name>
    <name type="synonym">Pyrus baccata</name>
    <dbReference type="NCBI Taxonomy" id="106549"/>
    <lineage>
        <taxon>Eukaryota</taxon>
        <taxon>Viridiplantae</taxon>
        <taxon>Streptophyta</taxon>
        <taxon>Embryophyta</taxon>
        <taxon>Tracheophyta</taxon>
        <taxon>Spermatophyta</taxon>
        <taxon>Magnoliopsida</taxon>
        <taxon>eudicotyledons</taxon>
        <taxon>Gunneridae</taxon>
        <taxon>Pentapetalae</taxon>
        <taxon>rosids</taxon>
        <taxon>fabids</taxon>
        <taxon>Rosales</taxon>
        <taxon>Rosaceae</taxon>
        <taxon>Amygdaloideae</taxon>
        <taxon>Maleae</taxon>
        <taxon>Malus</taxon>
    </lineage>
</organism>
<dbReference type="InterPro" id="IPR000194">
    <property type="entry name" value="ATPase_F1/V1/A1_a/bsu_nucl-bd"/>
</dbReference>
<evidence type="ECO:0000256" key="6">
    <source>
        <dbReference type="ARBA" id="ARBA00019294"/>
    </source>
</evidence>
<feature type="signal peptide" evidence="17">
    <location>
        <begin position="1"/>
        <end position="21"/>
    </location>
</feature>
<keyword evidence="8" id="KW-0547">Nucleotide-binding</keyword>
<dbReference type="PANTHER" id="PTHR15184">
    <property type="entry name" value="ATP SYNTHASE"/>
    <property type="match status" value="1"/>
</dbReference>
<reference evidence="19 20" key="1">
    <citation type="journal article" date="2019" name="G3 (Bethesda)">
        <title>Sequencing of a Wild Apple (Malus baccata) Genome Unravels the Differences Between Cultivated and Wild Apple Species Regarding Disease Resistance and Cold Tolerance.</title>
        <authorList>
            <person name="Chen X."/>
        </authorList>
    </citation>
    <scope>NUCLEOTIDE SEQUENCE [LARGE SCALE GENOMIC DNA]</scope>
    <source>
        <strain evidence="20">cv. Shandingzi</strain>
        <tissue evidence="19">Leaves</tissue>
    </source>
</reference>
<dbReference type="EMBL" id="VIEB01000013">
    <property type="protein sequence ID" value="TQE13101.1"/>
    <property type="molecule type" value="Genomic_DNA"/>
</dbReference>
<comment type="catalytic activity">
    <reaction evidence="16">
        <text>ATP + H2O + 4 H(+)(in) = ADP + phosphate + 5 H(+)(out)</text>
        <dbReference type="Rhea" id="RHEA:57720"/>
        <dbReference type="ChEBI" id="CHEBI:15377"/>
        <dbReference type="ChEBI" id="CHEBI:15378"/>
        <dbReference type="ChEBI" id="CHEBI:30616"/>
        <dbReference type="ChEBI" id="CHEBI:43474"/>
        <dbReference type="ChEBI" id="CHEBI:456216"/>
        <dbReference type="EC" id="7.1.2.2"/>
    </reaction>
</comment>
<keyword evidence="13" id="KW-0472">Membrane</keyword>
<feature type="domain" description="ATPase F1/V1/A1 complex alpha/beta subunit nucleotide-binding" evidence="18">
    <location>
        <begin position="64"/>
        <end position="204"/>
    </location>
</feature>
<dbReference type="PANTHER" id="PTHR15184:SF82">
    <property type="entry name" value="ATP SYNTHASE SUBUNIT BETA, MITOCHONDRIAL"/>
    <property type="match status" value="1"/>
</dbReference>
<evidence type="ECO:0000256" key="12">
    <source>
        <dbReference type="ARBA" id="ARBA00023065"/>
    </source>
</evidence>
<dbReference type="Pfam" id="PF00006">
    <property type="entry name" value="ATP-synt_ab"/>
    <property type="match status" value="1"/>
</dbReference>
<dbReference type="GO" id="GO:0005524">
    <property type="term" value="F:ATP binding"/>
    <property type="evidence" value="ECO:0007669"/>
    <property type="project" value="UniProtKB-KW"/>
</dbReference>
<dbReference type="InterPro" id="IPR027417">
    <property type="entry name" value="P-loop_NTPase"/>
</dbReference>